<keyword evidence="3" id="KW-0862">Zinc</keyword>
<evidence type="ECO:0000259" key="5">
    <source>
        <dbReference type="PROSITE" id="PS50865"/>
    </source>
</evidence>
<dbReference type="Proteomes" id="UP000237144">
    <property type="component" value="Unassembled WGS sequence"/>
</dbReference>
<organism evidence="6 7">
    <name type="scientific">Rhodotorula taiwanensis</name>
    <dbReference type="NCBI Taxonomy" id="741276"/>
    <lineage>
        <taxon>Eukaryota</taxon>
        <taxon>Fungi</taxon>
        <taxon>Dikarya</taxon>
        <taxon>Basidiomycota</taxon>
        <taxon>Pucciniomycotina</taxon>
        <taxon>Microbotryomycetes</taxon>
        <taxon>Sporidiobolales</taxon>
        <taxon>Sporidiobolaceae</taxon>
        <taxon>Rhodotorula</taxon>
    </lineage>
</organism>
<protein>
    <recommendedName>
        <fullName evidence="5">MYND-type domain-containing protein</fullName>
    </recommendedName>
</protein>
<dbReference type="EMBL" id="PJQD01000036">
    <property type="protein sequence ID" value="POY73467.1"/>
    <property type="molecule type" value="Genomic_DNA"/>
</dbReference>
<evidence type="ECO:0000256" key="1">
    <source>
        <dbReference type="ARBA" id="ARBA00022723"/>
    </source>
</evidence>
<comment type="caution">
    <text evidence="6">The sequence shown here is derived from an EMBL/GenBank/DDBJ whole genome shotgun (WGS) entry which is preliminary data.</text>
</comment>
<sequence>MSGADARECALCEAKATSQGGACRAIWFCGAKCQRTLWPTHKVLCGAPTTYFQQAPLSDEELAHLNRTKGLSRAPAGDQTYLRQIGVPESDWEMVKLVLQMPPIAPPRQPDDQIVSSGRESYLMLARLHLQTHLDFATYGIPTELSATAVWSDMASYLALAGAEYHLGGHERSTTTIPVLADEDRQFYTALNAYFCALLVTTVVYRRALAGAGRIHSMKESEWYPPLQLNCARVERALIAADVPATVKAFLSAWNKKRWNLQPRIAGSPPALHP</sequence>
<dbReference type="AlphaFoldDB" id="A0A2S5B9L9"/>
<dbReference type="OrthoDB" id="2530336at2759"/>
<name>A0A2S5B9L9_9BASI</name>
<dbReference type="PROSITE" id="PS50865">
    <property type="entry name" value="ZF_MYND_2"/>
    <property type="match status" value="1"/>
</dbReference>
<dbReference type="Pfam" id="PF01753">
    <property type="entry name" value="zf-MYND"/>
    <property type="match status" value="1"/>
</dbReference>
<evidence type="ECO:0000256" key="3">
    <source>
        <dbReference type="ARBA" id="ARBA00022833"/>
    </source>
</evidence>
<evidence type="ECO:0000313" key="7">
    <source>
        <dbReference type="Proteomes" id="UP000237144"/>
    </source>
</evidence>
<evidence type="ECO:0000256" key="4">
    <source>
        <dbReference type="PROSITE-ProRule" id="PRU00134"/>
    </source>
</evidence>
<dbReference type="Gene3D" id="6.10.140.2220">
    <property type="match status" value="1"/>
</dbReference>
<accession>A0A2S5B9L9</accession>
<keyword evidence="2 4" id="KW-0863">Zinc-finger</keyword>
<dbReference type="GO" id="GO:0008270">
    <property type="term" value="F:zinc ion binding"/>
    <property type="evidence" value="ECO:0007669"/>
    <property type="project" value="UniProtKB-KW"/>
</dbReference>
<keyword evidence="1" id="KW-0479">Metal-binding</keyword>
<dbReference type="SUPFAM" id="SSF144232">
    <property type="entry name" value="HIT/MYND zinc finger-like"/>
    <property type="match status" value="1"/>
</dbReference>
<proteinExistence type="predicted"/>
<dbReference type="InterPro" id="IPR002893">
    <property type="entry name" value="Znf_MYND"/>
</dbReference>
<evidence type="ECO:0000313" key="6">
    <source>
        <dbReference type="EMBL" id="POY73467.1"/>
    </source>
</evidence>
<evidence type="ECO:0000256" key="2">
    <source>
        <dbReference type="ARBA" id="ARBA00022771"/>
    </source>
</evidence>
<feature type="domain" description="MYND-type" evidence="5">
    <location>
        <begin position="9"/>
        <end position="45"/>
    </location>
</feature>
<reference evidence="6 7" key="1">
    <citation type="journal article" date="2018" name="Front. Microbiol.">
        <title>Prospects for Fungal Bioremediation of Acidic Radioactive Waste Sites: Characterization and Genome Sequence of Rhodotorula taiwanensis MD1149.</title>
        <authorList>
            <person name="Tkavc R."/>
            <person name="Matrosova V.Y."/>
            <person name="Grichenko O.E."/>
            <person name="Gostincar C."/>
            <person name="Volpe R.P."/>
            <person name="Klimenkova P."/>
            <person name="Gaidamakova E.K."/>
            <person name="Zhou C.E."/>
            <person name="Stewart B.J."/>
            <person name="Lyman M.G."/>
            <person name="Malfatti S.A."/>
            <person name="Rubinfeld B."/>
            <person name="Courtot M."/>
            <person name="Singh J."/>
            <person name="Dalgard C.L."/>
            <person name="Hamilton T."/>
            <person name="Frey K.G."/>
            <person name="Gunde-Cimerman N."/>
            <person name="Dugan L."/>
            <person name="Daly M.J."/>
        </authorList>
    </citation>
    <scope>NUCLEOTIDE SEQUENCE [LARGE SCALE GENOMIC DNA]</scope>
    <source>
        <strain evidence="6 7">MD1149</strain>
    </source>
</reference>
<gene>
    <name evidence="6" type="ORF">BMF94_3404</name>
</gene>
<keyword evidence="7" id="KW-1185">Reference proteome</keyword>